<dbReference type="InterPro" id="IPR009908">
    <property type="entry name" value="Methylamine_util_MauE"/>
</dbReference>
<dbReference type="Proteomes" id="UP000305238">
    <property type="component" value="Unassembled WGS sequence"/>
</dbReference>
<proteinExistence type="predicted"/>
<dbReference type="GO" id="GO:0016020">
    <property type="term" value="C:membrane"/>
    <property type="evidence" value="ECO:0007669"/>
    <property type="project" value="UniProtKB-SubCell"/>
</dbReference>
<keyword evidence="3 5" id="KW-1133">Transmembrane helix</keyword>
<name>A0A5S4GPR9_9ACTN</name>
<feature type="domain" description="Methylamine utilisation protein MauE" evidence="6">
    <location>
        <begin position="7"/>
        <end position="131"/>
    </location>
</feature>
<feature type="transmembrane region" description="Helical" evidence="5">
    <location>
        <begin position="6"/>
        <end position="28"/>
    </location>
</feature>
<dbReference type="EMBL" id="VCKZ01000190">
    <property type="protein sequence ID" value="TMR34955.1"/>
    <property type="molecule type" value="Genomic_DNA"/>
</dbReference>
<reference evidence="7 8" key="1">
    <citation type="submission" date="2019-05" db="EMBL/GenBank/DDBJ databases">
        <title>Draft genome sequence of Actinomadura geliboluensis A8036.</title>
        <authorList>
            <person name="Saricaoglu S."/>
            <person name="Isik K."/>
        </authorList>
    </citation>
    <scope>NUCLEOTIDE SEQUENCE [LARGE SCALE GENOMIC DNA]</scope>
    <source>
        <strain evidence="7 8">A8036</strain>
    </source>
</reference>
<evidence type="ECO:0000313" key="7">
    <source>
        <dbReference type="EMBL" id="TMR34955.1"/>
    </source>
</evidence>
<keyword evidence="2 5" id="KW-0812">Transmembrane</keyword>
<feature type="transmembrane region" description="Helical" evidence="5">
    <location>
        <begin position="116"/>
        <end position="137"/>
    </location>
</feature>
<sequence>MAVNDSVLVVVNSSAAAVLFVAGVSKMVSPAQLGRALNALVRSSGDGFASGHVRAFAAVEILAALALTGTATRPAGAWAVGVLGASFAAAGVLGAVRGGGAVCGCLGATGGRPLGWFNVLAGALLMAVPAVNLAAAAPGSATAYFFQSGTGLAFGALLVCGWAHRGLIKDLTRPLPASR</sequence>
<dbReference type="GO" id="GO:0030416">
    <property type="term" value="P:methylamine metabolic process"/>
    <property type="evidence" value="ECO:0007669"/>
    <property type="project" value="InterPro"/>
</dbReference>
<accession>A0A5S4GPR9</accession>
<dbReference type="Pfam" id="PF07291">
    <property type="entry name" value="MauE"/>
    <property type="match status" value="1"/>
</dbReference>
<keyword evidence="8" id="KW-1185">Reference proteome</keyword>
<comment type="subcellular location">
    <subcellularLocation>
        <location evidence="1">Membrane</location>
        <topology evidence="1">Multi-pass membrane protein</topology>
    </subcellularLocation>
</comment>
<evidence type="ECO:0000256" key="2">
    <source>
        <dbReference type="ARBA" id="ARBA00022692"/>
    </source>
</evidence>
<dbReference type="RefSeq" id="WP_138638751.1">
    <property type="nucleotide sequence ID" value="NZ_JBIAFF010000002.1"/>
</dbReference>
<dbReference type="AlphaFoldDB" id="A0A5S4GPR9"/>
<evidence type="ECO:0000256" key="4">
    <source>
        <dbReference type="ARBA" id="ARBA00023136"/>
    </source>
</evidence>
<comment type="caution">
    <text evidence="7">The sequence shown here is derived from an EMBL/GenBank/DDBJ whole genome shotgun (WGS) entry which is preliminary data.</text>
</comment>
<organism evidence="7 8">
    <name type="scientific">Actinomadura geliboluensis</name>
    <dbReference type="NCBI Taxonomy" id="882440"/>
    <lineage>
        <taxon>Bacteria</taxon>
        <taxon>Bacillati</taxon>
        <taxon>Actinomycetota</taxon>
        <taxon>Actinomycetes</taxon>
        <taxon>Streptosporangiales</taxon>
        <taxon>Thermomonosporaceae</taxon>
        <taxon>Actinomadura</taxon>
    </lineage>
</organism>
<evidence type="ECO:0000313" key="8">
    <source>
        <dbReference type="Proteomes" id="UP000305238"/>
    </source>
</evidence>
<dbReference type="OrthoDB" id="9943663at2"/>
<evidence type="ECO:0000259" key="6">
    <source>
        <dbReference type="Pfam" id="PF07291"/>
    </source>
</evidence>
<protein>
    <recommendedName>
        <fullName evidence="6">Methylamine utilisation protein MauE domain-containing protein</fullName>
    </recommendedName>
</protein>
<evidence type="ECO:0000256" key="3">
    <source>
        <dbReference type="ARBA" id="ARBA00022989"/>
    </source>
</evidence>
<feature type="transmembrane region" description="Helical" evidence="5">
    <location>
        <begin position="75"/>
        <end position="96"/>
    </location>
</feature>
<gene>
    <name evidence="7" type="ORF">ETD96_24090</name>
</gene>
<keyword evidence="4 5" id="KW-0472">Membrane</keyword>
<evidence type="ECO:0000256" key="5">
    <source>
        <dbReference type="SAM" id="Phobius"/>
    </source>
</evidence>
<feature type="transmembrane region" description="Helical" evidence="5">
    <location>
        <begin position="143"/>
        <end position="163"/>
    </location>
</feature>
<evidence type="ECO:0000256" key="1">
    <source>
        <dbReference type="ARBA" id="ARBA00004141"/>
    </source>
</evidence>